<evidence type="ECO:0000313" key="4">
    <source>
        <dbReference type="EMBL" id="CAG5109416.1"/>
    </source>
</evidence>
<feature type="compositionally biased region" description="Low complexity" evidence="1">
    <location>
        <begin position="75"/>
        <end position="106"/>
    </location>
</feature>
<feature type="signal peptide" evidence="3">
    <location>
        <begin position="1"/>
        <end position="17"/>
    </location>
</feature>
<accession>A0ABN7T030</accession>
<feature type="chain" id="PRO_5045233102" evidence="3">
    <location>
        <begin position="18"/>
        <end position="602"/>
    </location>
</feature>
<organism evidence="4 5">
    <name type="scientific">Oikopleura dioica</name>
    <name type="common">Tunicate</name>
    <dbReference type="NCBI Taxonomy" id="34765"/>
    <lineage>
        <taxon>Eukaryota</taxon>
        <taxon>Metazoa</taxon>
        <taxon>Chordata</taxon>
        <taxon>Tunicata</taxon>
        <taxon>Appendicularia</taxon>
        <taxon>Copelata</taxon>
        <taxon>Oikopleuridae</taxon>
        <taxon>Oikopleura</taxon>
    </lineage>
</organism>
<keyword evidence="2" id="KW-1133">Transmembrane helix</keyword>
<evidence type="ECO:0000256" key="2">
    <source>
        <dbReference type="SAM" id="Phobius"/>
    </source>
</evidence>
<feature type="compositionally biased region" description="Acidic residues" evidence="1">
    <location>
        <begin position="401"/>
        <end position="451"/>
    </location>
</feature>
<keyword evidence="2" id="KW-0812">Transmembrane</keyword>
<feature type="transmembrane region" description="Helical" evidence="2">
    <location>
        <begin position="523"/>
        <end position="541"/>
    </location>
</feature>
<evidence type="ECO:0000256" key="1">
    <source>
        <dbReference type="SAM" id="MobiDB-lite"/>
    </source>
</evidence>
<feature type="compositionally biased region" description="Acidic residues" evidence="1">
    <location>
        <begin position="326"/>
        <end position="338"/>
    </location>
</feature>
<feature type="region of interest" description="Disordered" evidence="1">
    <location>
        <begin position="231"/>
        <end position="294"/>
    </location>
</feature>
<reference evidence="4 5" key="1">
    <citation type="submission" date="2021-04" db="EMBL/GenBank/DDBJ databases">
        <authorList>
            <person name="Bliznina A."/>
        </authorList>
    </citation>
    <scope>NUCLEOTIDE SEQUENCE [LARGE SCALE GENOMIC DNA]</scope>
</reference>
<name>A0ABN7T030_OIKDI</name>
<evidence type="ECO:0000313" key="5">
    <source>
        <dbReference type="Proteomes" id="UP001158576"/>
    </source>
</evidence>
<feature type="region of interest" description="Disordered" evidence="1">
    <location>
        <begin position="75"/>
        <end position="209"/>
    </location>
</feature>
<evidence type="ECO:0000256" key="3">
    <source>
        <dbReference type="SAM" id="SignalP"/>
    </source>
</evidence>
<proteinExistence type="predicted"/>
<keyword evidence="5" id="KW-1185">Reference proteome</keyword>
<gene>
    <name evidence="4" type="ORF">OKIOD_LOCUS12724</name>
</gene>
<feature type="compositionally biased region" description="Acidic residues" evidence="1">
    <location>
        <begin position="593"/>
        <end position="602"/>
    </location>
</feature>
<protein>
    <submittedName>
        <fullName evidence="4">Oidioi.mRNA.OKI2018_I69.chr2.g3959.t3.cds</fullName>
    </submittedName>
</protein>
<feature type="region of interest" description="Disordered" evidence="1">
    <location>
        <begin position="326"/>
        <end position="451"/>
    </location>
</feature>
<keyword evidence="3" id="KW-0732">Signal</keyword>
<dbReference type="Proteomes" id="UP001158576">
    <property type="component" value="Chromosome 2"/>
</dbReference>
<dbReference type="EMBL" id="OU015567">
    <property type="protein sequence ID" value="CAG5109416.1"/>
    <property type="molecule type" value="Genomic_DNA"/>
</dbReference>
<sequence length="602" mass="65999">MKLGWFLLASFLPENNGQEAAPDLAKLAASFSPEQLAALQSVLGANKIASPTGLENPVAPAATSSVAQPAAPAVPAIPTQQPTTKPTNATTLATEAPAAPARGSATCTRLEGASVDLEQETGRIEDSPEELIPDGPSEDVNPAEDQPLSNFDPLAPISAENPAPQTALPPQDSPLPAETPVELPAEESVAEETVSTDSTPAPLTKENTDLLSLLQGKSPEQIAQLLALAQGPGSTTRVEDLSQGFLHKSPSPAQGNAPAEDPQPEETVVEEPIATETMEATEEEKTPAPVALPEEEPIEAEVENTAAENQSTGFGIQIAQPDEATLDNEETEALEEEKEAQGEEREEPVPEVTPDLFPEGEAGEDNGEEVLNFEGDTPIETEELGENPRIQLPAESQNDKAEEEEPQITEPELEIPAETTQDLEDEEDVLDNEYEEEAGEENDADAYDEYEEYDKYGESYDEEYDGEYDESEYDESESSDFWKFNDNDNDDLSDNLIQEEARNGDLFSDHDEEMAEDKAKYNFAFFMILFVFGTTGAYYVFTTAKNKFFPQSNVSQYLKSKRWRYWDRSQHEQSYKLLPKTDTDVKQSASSEDKDEWNNDDW</sequence>
<keyword evidence="2" id="KW-0472">Membrane</keyword>
<feature type="region of interest" description="Disordered" evidence="1">
    <location>
        <begin position="577"/>
        <end position="602"/>
    </location>
</feature>